<dbReference type="AlphaFoldDB" id="A0A455SPW5"/>
<proteinExistence type="predicted"/>
<accession>A0A455SPW5</accession>
<sequence length="43" mass="4882">MMQEQQLQRAREARLVVQITEEAIRQAIRQAPQKAGQSGHTHG</sequence>
<protein>
    <submittedName>
        <fullName evidence="1">Uncharacterized protein</fullName>
    </submittedName>
</protein>
<gene>
    <name evidence="1" type="ORF">KTC_52240</name>
</gene>
<reference evidence="1" key="1">
    <citation type="submission" date="2018-12" db="EMBL/GenBank/DDBJ databases">
        <title>Novel natural products biosynthetic potential of the class Ktedonobacteria.</title>
        <authorList>
            <person name="Zheng Y."/>
            <person name="Saitou A."/>
            <person name="Wang C.M."/>
            <person name="Toyoda A."/>
            <person name="Minakuchi Y."/>
            <person name="Sekiguchi Y."/>
            <person name="Ueda K."/>
            <person name="Takano H."/>
            <person name="Sakai Y."/>
            <person name="Yokota A."/>
            <person name="Yabe S."/>
        </authorList>
    </citation>
    <scope>NUCLEOTIDE SEQUENCE</scope>
    <source>
        <strain evidence="1">COM3</strain>
    </source>
</reference>
<name>A0A455SPW5_9CHLR</name>
<dbReference type="EMBL" id="AP019376">
    <property type="protein sequence ID" value="BBH90473.1"/>
    <property type="molecule type" value="Genomic_DNA"/>
</dbReference>
<organism evidence="1">
    <name type="scientific">Thermosporothrix sp. COM3</name>
    <dbReference type="NCBI Taxonomy" id="2490863"/>
    <lineage>
        <taxon>Bacteria</taxon>
        <taxon>Bacillati</taxon>
        <taxon>Chloroflexota</taxon>
        <taxon>Ktedonobacteria</taxon>
        <taxon>Ktedonobacterales</taxon>
        <taxon>Thermosporotrichaceae</taxon>
        <taxon>Thermosporothrix</taxon>
    </lineage>
</organism>
<evidence type="ECO:0000313" key="1">
    <source>
        <dbReference type="EMBL" id="BBH90473.1"/>
    </source>
</evidence>